<name>A0A1F4Z9X0_9BACT</name>
<dbReference type="Proteomes" id="UP000177080">
    <property type="component" value="Unassembled WGS sequence"/>
</dbReference>
<feature type="transmembrane region" description="Helical" evidence="1">
    <location>
        <begin position="31"/>
        <end position="52"/>
    </location>
</feature>
<evidence type="ECO:0000256" key="1">
    <source>
        <dbReference type="SAM" id="Phobius"/>
    </source>
</evidence>
<reference evidence="2 3" key="1">
    <citation type="journal article" date="2016" name="Nat. Commun.">
        <title>Thousands of microbial genomes shed light on interconnected biogeochemical processes in an aquifer system.</title>
        <authorList>
            <person name="Anantharaman K."/>
            <person name="Brown C.T."/>
            <person name="Hug L.A."/>
            <person name="Sharon I."/>
            <person name="Castelle C.J."/>
            <person name="Probst A.J."/>
            <person name="Thomas B.C."/>
            <person name="Singh A."/>
            <person name="Wilkins M.J."/>
            <person name="Karaoz U."/>
            <person name="Brodie E.L."/>
            <person name="Williams K.H."/>
            <person name="Hubbard S.S."/>
            <person name="Banfield J.F."/>
        </authorList>
    </citation>
    <scope>NUCLEOTIDE SEQUENCE [LARGE SCALE GENOMIC DNA]</scope>
</reference>
<dbReference type="InterPro" id="IPR043993">
    <property type="entry name" value="T4SS_pilin"/>
</dbReference>
<feature type="transmembrane region" description="Helical" evidence="1">
    <location>
        <begin position="73"/>
        <end position="101"/>
    </location>
</feature>
<accession>A0A1F4Z9X0</accession>
<keyword evidence="1" id="KW-1133">Transmembrane helix</keyword>
<sequence>MIQSAQAFDVFQTFSGGAPLPTTLGALVTRLLPNIIVVAALFFFFLIIFYGFKLIQHAGGVNVGPQQLTNARSAIMWSIIGFLLVVTAFFILQIMGGVFGINFTNPGLF</sequence>
<proteinExistence type="predicted"/>
<protein>
    <submittedName>
        <fullName evidence="2">Uncharacterized protein</fullName>
    </submittedName>
</protein>
<dbReference type="EMBL" id="MEXN01000009">
    <property type="protein sequence ID" value="OGD03103.1"/>
    <property type="molecule type" value="Genomic_DNA"/>
</dbReference>
<dbReference type="AlphaFoldDB" id="A0A1F4Z9X0"/>
<dbReference type="STRING" id="1797259.A2989_02190"/>
<organism evidence="2 3">
    <name type="scientific">Candidatus Amesbacteria bacterium RIFCSPLOWO2_01_FULL_48_25</name>
    <dbReference type="NCBI Taxonomy" id="1797259"/>
    <lineage>
        <taxon>Bacteria</taxon>
        <taxon>Candidatus Amesiibacteriota</taxon>
    </lineage>
</organism>
<keyword evidence="1" id="KW-0812">Transmembrane</keyword>
<keyword evidence="1" id="KW-0472">Membrane</keyword>
<evidence type="ECO:0000313" key="3">
    <source>
        <dbReference type="Proteomes" id="UP000177080"/>
    </source>
</evidence>
<comment type="caution">
    <text evidence="2">The sequence shown here is derived from an EMBL/GenBank/DDBJ whole genome shotgun (WGS) entry which is preliminary data.</text>
</comment>
<dbReference type="Pfam" id="PF18895">
    <property type="entry name" value="T4SS_pilin"/>
    <property type="match status" value="1"/>
</dbReference>
<gene>
    <name evidence="2" type="ORF">A2989_02190</name>
</gene>
<evidence type="ECO:0000313" key="2">
    <source>
        <dbReference type="EMBL" id="OGD03103.1"/>
    </source>
</evidence>